<organism evidence="2 3">
    <name type="scientific">Thalassobacillus hwangdonensis</name>
    <dbReference type="NCBI Taxonomy" id="546108"/>
    <lineage>
        <taxon>Bacteria</taxon>
        <taxon>Bacillati</taxon>
        <taxon>Bacillota</taxon>
        <taxon>Bacilli</taxon>
        <taxon>Bacillales</taxon>
        <taxon>Bacillaceae</taxon>
        <taxon>Thalassobacillus</taxon>
    </lineage>
</organism>
<feature type="transmembrane region" description="Helical" evidence="1">
    <location>
        <begin position="21"/>
        <end position="40"/>
    </location>
</feature>
<name>A0ABW3L040_9BACI</name>
<evidence type="ECO:0000313" key="3">
    <source>
        <dbReference type="Proteomes" id="UP001596990"/>
    </source>
</evidence>
<comment type="caution">
    <text evidence="2">The sequence shown here is derived from an EMBL/GenBank/DDBJ whole genome shotgun (WGS) entry which is preliminary data.</text>
</comment>
<keyword evidence="1" id="KW-0472">Membrane</keyword>
<evidence type="ECO:0000313" key="2">
    <source>
        <dbReference type="EMBL" id="MFD1018844.1"/>
    </source>
</evidence>
<keyword evidence="1" id="KW-0812">Transmembrane</keyword>
<accession>A0ABW3L040</accession>
<feature type="transmembrane region" description="Helical" evidence="1">
    <location>
        <begin position="46"/>
        <end position="64"/>
    </location>
</feature>
<protein>
    <submittedName>
        <fullName evidence="2">YrhC family protein</fullName>
    </submittedName>
</protein>
<dbReference type="Pfam" id="PF14143">
    <property type="entry name" value="YrhC"/>
    <property type="match status" value="1"/>
</dbReference>
<evidence type="ECO:0000256" key="1">
    <source>
        <dbReference type="SAM" id="Phobius"/>
    </source>
</evidence>
<keyword evidence="3" id="KW-1185">Reference proteome</keyword>
<dbReference type="Proteomes" id="UP001596990">
    <property type="component" value="Unassembled WGS sequence"/>
</dbReference>
<dbReference type="EMBL" id="JBHTKL010000001">
    <property type="protein sequence ID" value="MFD1018844.1"/>
    <property type="molecule type" value="Genomic_DNA"/>
</dbReference>
<reference evidence="3" key="1">
    <citation type="journal article" date="2019" name="Int. J. Syst. Evol. Microbiol.">
        <title>The Global Catalogue of Microorganisms (GCM) 10K type strain sequencing project: providing services to taxonomists for standard genome sequencing and annotation.</title>
        <authorList>
            <consortium name="The Broad Institute Genomics Platform"/>
            <consortium name="The Broad Institute Genome Sequencing Center for Infectious Disease"/>
            <person name="Wu L."/>
            <person name="Ma J."/>
        </authorList>
    </citation>
    <scope>NUCLEOTIDE SEQUENCE [LARGE SCALE GENOMIC DNA]</scope>
    <source>
        <strain evidence="3">CCUG 56607</strain>
    </source>
</reference>
<gene>
    <name evidence="2" type="ORF">ACFQ2J_06495</name>
</gene>
<proteinExistence type="predicted"/>
<sequence>MMNPVKELKGKIDDFKRFIMTLLILSSYLFIGTLISMYEYKNGLEGLMMALTVTGLGVAFYFTLKVSRFQKQLYELDEKAGE</sequence>
<dbReference type="RefSeq" id="WP_386057652.1">
    <property type="nucleotide sequence ID" value="NZ_JBHTKL010000001.1"/>
</dbReference>
<keyword evidence="1" id="KW-1133">Transmembrane helix</keyword>
<dbReference type="InterPro" id="IPR025418">
    <property type="entry name" value="YrhC-like"/>
</dbReference>